<evidence type="ECO:0000313" key="2">
    <source>
        <dbReference type="Proteomes" id="UP000254701"/>
    </source>
</evidence>
<name>A0A380WLB6_AMIAI</name>
<gene>
    <name evidence="1" type="ORF">NCTC10684_02176</name>
</gene>
<dbReference type="OrthoDB" id="7916376at2"/>
<dbReference type="Proteomes" id="UP000254701">
    <property type="component" value="Unassembled WGS sequence"/>
</dbReference>
<accession>A0A380WLB6</accession>
<evidence type="ECO:0000313" key="1">
    <source>
        <dbReference type="EMBL" id="SUU88944.1"/>
    </source>
</evidence>
<proteinExistence type="predicted"/>
<dbReference type="EMBL" id="UFSM01000001">
    <property type="protein sequence ID" value="SUU88944.1"/>
    <property type="molecule type" value="Genomic_DNA"/>
</dbReference>
<dbReference type="RefSeq" id="WP_115731200.1">
    <property type="nucleotide sequence ID" value="NZ_BAAAVY010000019.1"/>
</dbReference>
<protein>
    <submittedName>
        <fullName evidence="1">Uncharacterized protein</fullName>
    </submittedName>
</protein>
<reference evidence="1 2" key="1">
    <citation type="submission" date="2018-06" db="EMBL/GenBank/DDBJ databases">
        <authorList>
            <consortium name="Pathogen Informatics"/>
            <person name="Doyle S."/>
        </authorList>
    </citation>
    <scope>NUCLEOTIDE SEQUENCE [LARGE SCALE GENOMIC DNA]</scope>
    <source>
        <strain evidence="1 2">NCTC10684</strain>
    </source>
</reference>
<organism evidence="1 2">
    <name type="scientific">Aminobacter aminovorans</name>
    <name type="common">Chelatobacter heintzii</name>
    <dbReference type="NCBI Taxonomy" id="83263"/>
    <lineage>
        <taxon>Bacteria</taxon>
        <taxon>Pseudomonadati</taxon>
        <taxon>Pseudomonadota</taxon>
        <taxon>Alphaproteobacteria</taxon>
        <taxon>Hyphomicrobiales</taxon>
        <taxon>Phyllobacteriaceae</taxon>
        <taxon>Aminobacter</taxon>
    </lineage>
</organism>
<dbReference type="AlphaFoldDB" id="A0A380WLB6"/>
<sequence length="137" mass="14240">MIKSALVAMTIVGCDCDAKLCEYIGETPAQWTSVADCEAAMKSRILREGNHAYPLVTGICRTTVFAEPQLASAPTEIIAAEPAERTTVAGIVEGGRSVLYRTANGYALARNGISDAAAGTVAAAKRSSSWLAASIGF</sequence>